<accession>A0ABP8MLB2</accession>
<feature type="domain" description="VWFA" evidence="6">
    <location>
        <begin position="98"/>
        <end position="291"/>
    </location>
</feature>
<dbReference type="CDD" id="cd01467">
    <property type="entry name" value="vWA_BatA_type"/>
    <property type="match status" value="1"/>
</dbReference>
<dbReference type="Pfam" id="PF00092">
    <property type="entry name" value="VWA"/>
    <property type="match status" value="1"/>
</dbReference>
<dbReference type="Gene3D" id="3.40.50.410">
    <property type="entry name" value="von Willebrand factor, type A domain"/>
    <property type="match status" value="1"/>
</dbReference>
<keyword evidence="1" id="KW-1003">Cell membrane</keyword>
<protein>
    <submittedName>
        <fullName evidence="7">VWA domain-containing protein</fullName>
    </submittedName>
</protein>
<evidence type="ECO:0000313" key="8">
    <source>
        <dbReference type="Proteomes" id="UP001501410"/>
    </source>
</evidence>
<gene>
    <name evidence="7" type="ORF">GCM10023092_09060</name>
</gene>
<dbReference type="InterPro" id="IPR036465">
    <property type="entry name" value="vWFA_dom_sf"/>
</dbReference>
<evidence type="ECO:0000256" key="2">
    <source>
        <dbReference type="ARBA" id="ARBA00022692"/>
    </source>
</evidence>
<sequence length="337" mass="36775">MIKALMDGEHLAFAQPWFFLLLILLPLLIWWDVRKSASRPAFRMTTLSGLKQLKPSWKVRMRPVLIVLRSLAFTGLVIALARPQSSNTTESIESDGIDIVLSLDVSGSMLAEDLKPNRIDAAKAVAARFIDKRPGDRIGLVIFSGESFTQCPITIDHSVVKSQLDGVESGMLADGTAIGMGLATAVDRLRNSKAKSKVVILLTDGVNNTGLIDPNTALEIAKALKVRVYCIGVGTRGEAPYPVPLPGGGVQKQMVPVEIDEALLRTIATQTGGKYFRATNNASLTGIYDEIDQMEKSKAQVNSFKHFTDLFFPFAVLALVCLALELILRYTVFRSIT</sequence>
<comment type="caution">
    <text evidence="7">The sequence shown here is derived from an EMBL/GenBank/DDBJ whole genome shotgun (WGS) entry which is preliminary data.</text>
</comment>
<dbReference type="EMBL" id="BAABEZ010000004">
    <property type="protein sequence ID" value="GAA4451421.1"/>
    <property type="molecule type" value="Genomic_DNA"/>
</dbReference>
<dbReference type="SMART" id="SM00327">
    <property type="entry name" value="VWA"/>
    <property type="match status" value="1"/>
</dbReference>
<evidence type="ECO:0000256" key="5">
    <source>
        <dbReference type="SAM" id="Phobius"/>
    </source>
</evidence>
<feature type="transmembrane region" description="Helical" evidence="5">
    <location>
        <begin position="12"/>
        <end position="33"/>
    </location>
</feature>
<dbReference type="RefSeq" id="WP_344823140.1">
    <property type="nucleotide sequence ID" value="NZ_BAABEZ010000004.1"/>
</dbReference>
<dbReference type="SUPFAM" id="SSF53300">
    <property type="entry name" value="vWA-like"/>
    <property type="match status" value="1"/>
</dbReference>
<dbReference type="PANTHER" id="PTHR22550">
    <property type="entry name" value="SPORE GERMINATION PROTEIN"/>
    <property type="match status" value="1"/>
</dbReference>
<dbReference type="PROSITE" id="PS50234">
    <property type="entry name" value="VWFA"/>
    <property type="match status" value="1"/>
</dbReference>
<organism evidence="7 8">
    <name type="scientific">Rurimicrobium arvi</name>
    <dbReference type="NCBI Taxonomy" id="2049916"/>
    <lineage>
        <taxon>Bacteria</taxon>
        <taxon>Pseudomonadati</taxon>
        <taxon>Bacteroidota</taxon>
        <taxon>Chitinophagia</taxon>
        <taxon>Chitinophagales</taxon>
        <taxon>Chitinophagaceae</taxon>
        <taxon>Rurimicrobium</taxon>
    </lineage>
</organism>
<evidence type="ECO:0000259" key="6">
    <source>
        <dbReference type="PROSITE" id="PS50234"/>
    </source>
</evidence>
<evidence type="ECO:0000256" key="4">
    <source>
        <dbReference type="ARBA" id="ARBA00023136"/>
    </source>
</evidence>
<dbReference type="Pfam" id="PF07584">
    <property type="entry name" value="BatA"/>
    <property type="match status" value="1"/>
</dbReference>
<dbReference type="InterPro" id="IPR024163">
    <property type="entry name" value="Aerotolerance_reg_N"/>
</dbReference>
<keyword evidence="4 5" id="KW-0472">Membrane</keyword>
<dbReference type="InterPro" id="IPR002035">
    <property type="entry name" value="VWF_A"/>
</dbReference>
<name>A0ABP8MLB2_9BACT</name>
<reference evidence="8" key="1">
    <citation type="journal article" date="2019" name="Int. J. Syst. Evol. Microbiol.">
        <title>The Global Catalogue of Microorganisms (GCM) 10K type strain sequencing project: providing services to taxonomists for standard genome sequencing and annotation.</title>
        <authorList>
            <consortium name="The Broad Institute Genomics Platform"/>
            <consortium name="The Broad Institute Genome Sequencing Center for Infectious Disease"/>
            <person name="Wu L."/>
            <person name="Ma J."/>
        </authorList>
    </citation>
    <scope>NUCLEOTIDE SEQUENCE [LARGE SCALE GENOMIC DNA]</scope>
    <source>
        <strain evidence="8">JCM 31921</strain>
    </source>
</reference>
<dbReference type="PANTHER" id="PTHR22550:SF5">
    <property type="entry name" value="LEUCINE ZIPPER PROTEIN 4"/>
    <property type="match status" value="1"/>
</dbReference>
<dbReference type="InterPro" id="IPR050768">
    <property type="entry name" value="UPF0353/GerABKA_families"/>
</dbReference>
<evidence type="ECO:0000256" key="3">
    <source>
        <dbReference type="ARBA" id="ARBA00022989"/>
    </source>
</evidence>
<proteinExistence type="predicted"/>
<evidence type="ECO:0000313" key="7">
    <source>
        <dbReference type="EMBL" id="GAA4451421.1"/>
    </source>
</evidence>
<keyword evidence="3 5" id="KW-1133">Transmembrane helix</keyword>
<keyword evidence="8" id="KW-1185">Reference proteome</keyword>
<feature type="transmembrane region" description="Helical" evidence="5">
    <location>
        <begin position="310"/>
        <end position="328"/>
    </location>
</feature>
<dbReference type="InterPro" id="IPR033881">
    <property type="entry name" value="vWA_BatA_type"/>
</dbReference>
<keyword evidence="2 5" id="KW-0812">Transmembrane</keyword>
<dbReference type="Proteomes" id="UP001501410">
    <property type="component" value="Unassembled WGS sequence"/>
</dbReference>
<evidence type="ECO:0000256" key="1">
    <source>
        <dbReference type="ARBA" id="ARBA00022475"/>
    </source>
</evidence>